<dbReference type="PANTHER" id="PTHR43157:SF31">
    <property type="entry name" value="PHOSPHATIDYLINOSITOL-GLYCAN BIOSYNTHESIS CLASS F PROTEIN"/>
    <property type="match status" value="1"/>
</dbReference>
<feature type="region of interest" description="Disordered" evidence="2">
    <location>
        <begin position="1"/>
        <end position="25"/>
    </location>
</feature>
<evidence type="ECO:0000256" key="2">
    <source>
        <dbReference type="SAM" id="MobiDB-lite"/>
    </source>
</evidence>
<evidence type="ECO:0000313" key="4">
    <source>
        <dbReference type="RefSeq" id="XP_003739403.2"/>
    </source>
</evidence>
<name>A0AAJ6QP92_9ACAR</name>
<protein>
    <submittedName>
        <fullName evidence="4">Retinol dehydrogenase 12-like</fullName>
    </submittedName>
</protein>
<proteinExistence type="predicted"/>
<dbReference type="PANTHER" id="PTHR43157">
    <property type="entry name" value="PHOSPHATIDYLINOSITOL-GLYCAN BIOSYNTHESIS CLASS F PROTEIN-RELATED"/>
    <property type="match status" value="1"/>
</dbReference>
<dbReference type="PRINTS" id="PR00081">
    <property type="entry name" value="GDHRDH"/>
</dbReference>
<dbReference type="RefSeq" id="XP_003739403.2">
    <property type="nucleotide sequence ID" value="XM_003739355.2"/>
</dbReference>
<gene>
    <name evidence="4" type="primary">LOC100900244</name>
</gene>
<evidence type="ECO:0000256" key="1">
    <source>
        <dbReference type="ARBA" id="ARBA00023002"/>
    </source>
</evidence>
<dbReference type="Gene3D" id="3.40.50.720">
    <property type="entry name" value="NAD(P)-binding Rossmann-like Domain"/>
    <property type="match status" value="1"/>
</dbReference>
<dbReference type="AlphaFoldDB" id="A0AAJ6QP92"/>
<accession>A0AAJ6QP92</accession>
<keyword evidence="3" id="KW-1185">Reference proteome</keyword>
<dbReference type="SUPFAM" id="SSF51735">
    <property type="entry name" value="NAD(P)-binding Rossmann-fold domains"/>
    <property type="match status" value="1"/>
</dbReference>
<dbReference type="GO" id="GO:0016491">
    <property type="term" value="F:oxidoreductase activity"/>
    <property type="evidence" value="ECO:0007669"/>
    <property type="project" value="UniProtKB-KW"/>
</dbReference>
<sequence length="298" mass="33378">MALRGPALAGIARRQDSPEKFDKNDPTATVAQKTMANTTVLITGANTGLGFETARDLARSGARIILVCRCQQKARHAIKTIAESVPGSEGMLQFETADLSLLSSIKALVERLKSAEMKINVLINNAAILPPPQRSLTSEGLEVTFATNYLGPFYLTGLLMESDLPLNRSRYPSVDQLYANTKLMLNMWTCWLARNVDEFEVKIYGVEPGFVDSKFTRSHSWLSFLWNFHVSLNSLEASFGHSRIVNLATERVNHATGIYHRHVGVPHHMAEQVWDYGSQQRMIDASWKIIEQITSTWR</sequence>
<dbReference type="InterPro" id="IPR002347">
    <property type="entry name" value="SDR_fam"/>
</dbReference>
<dbReference type="Proteomes" id="UP000694867">
    <property type="component" value="Unplaced"/>
</dbReference>
<keyword evidence="1" id="KW-0560">Oxidoreductase</keyword>
<reference evidence="4" key="1">
    <citation type="submission" date="2025-08" db="UniProtKB">
        <authorList>
            <consortium name="RefSeq"/>
        </authorList>
    </citation>
    <scope>IDENTIFICATION</scope>
</reference>
<dbReference type="KEGG" id="goe:100900244"/>
<feature type="compositionally biased region" description="Basic and acidic residues" evidence="2">
    <location>
        <begin position="13"/>
        <end position="25"/>
    </location>
</feature>
<evidence type="ECO:0000313" key="3">
    <source>
        <dbReference type="Proteomes" id="UP000694867"/>
    </source>
</evidence>
<organism evidence="3 4">
    <name type="scientific">Galendromus occidentalis</name>
    <name type="common">western predatory mite</name>
    <dbReference type="NCBI Taxonomy" id="34638"/>
    <lineage>
        <taxon>Eukaryota</taxon>
        <taxon>Metazoa</taxon>
        <taxon>Ecdysozoa</taxon>
        <taxon>Arthropoda</taxon>
        <taxon>Chelicerata</taxon>
        <taxon>Arachnida</taxon>
        <taxon>Acari</taxon>
        <taxon>Parasitiformes</taxon>
        <taxon>Mesostigmata</taxon>
        <taxon>Gamasina</taxon>
        <taxon>Phytoseioidea</taxon>
        <taxon>Phytoseiidae</taxon>
        <taxon>Typhlodrominae</taxon>
        <taxon>Galendromus</taxon>
    </lineage>
</organism>
<dbReference type="Pfam" id="PF00106">
    <property type="entry name" value="adh_short"/>
    <property type="match status" value="1"/>
</dbReference>
<dbReference type="InterPro" id="IPR036291">
    <property type="entry name" value="NAD(P)-bd_dom_sf"/>
</dbReference>
<dbReference type="GeneID" id="100900244"/>